<keyword evidence="10" id="KW-1208">Phospholipid metabolism</keyword>
<sequence>MKLNIANSLTLFRIALTPIFIIFLFYEHPNAKLWALMVFLVASITDALDGYFARKHDQVTEQGRFLDPLADKILILSALISFAVLEIIPFWMVGLIIFRDLFITGLRVVMNNKGFQMVTSNIAKAKTSFQVVIIVTILLYLGSARLPFDWSADYIQLIREYELIYYLTLLITVFTVFTGIAYIYDNRSAIRLYLS</sequence>
<evidence type="ECO:0000256" key="4">
    <source>
        <dbReference type="ARBA" id="ARBA00022679"/>
    </source>
</evidence>
<evidence type="ECO:0000256" key="2">
    <source>
        <dbReference type="ARBA" id="ARBA00010441"/>
    </source>
</evidence>
<keyword evidence="6 11" id="KW-1133">Transmembrane helix</keyword>
<evidence type="ECO:0000256" key="3">
    <source>
        <dbReference type="ARBA" id="ARBA00022516"/>
    </source>
</evidence>
<feature type="transmembrane region" description="Helical" evidence="11">
    <location>
        <begin position="163"/>
        <end position="184"/>
    </location>
</feature>
<name>B3T5E2_9ZZZZ</name>
<keyword evidence="5 11" id="KW-0812">Transmembrane</keyword>
<dbReference type="InterPro" id="IPR048254">
    <property type="entry name" value="CDP_ALCOHOL_P_TRANSF_CS"/>
</dbReference>
<dbReference type="GO" id="GO:0008444">
    <property type="term" value="F:CDP-diacylglycerol-glycerol-3-phosphate 3-phosphatidyltransferase activity"/>
    <property type="evidence" value="ECO:0007669"/>
    <property type="project" value="InterPro"/>
</dbReference>
<comment type="similarity">
    <text evidence="2">Belongs to the CDP-alcohol phosphatidyltransferase class-I family.</text>
</comment>
<organism evidence="12">
    <name type="scientific">uncultured marine microorganism HF4000_ANIW141I9</name>
    <dbReference type="NCBI Taxonomy" id="455537"/>
    <lineage>
        <taxon>unclassified sequences</taxon>
        <taxon>environmental samples</taxon>
    </lineage>
</organism>
<evidence type="ECO:0000256" key="5">
    <source>
        <dbReference type="ARBA" id="ARBA00022692"/>
    </source>
</evidence>
<dbReference type="InterPro" id="IPR043130">
    <property type="entry name" value="CDP-OH_PTrfase_TM_dom"/>
</dbReference>
<evidence type="ECO:0000256" key="11">
    <source>
        <dbReference type="SAM" id="Phobius"/>
    </source>
</evidence>
<dbReference type="PROSITE" id="PS00379">
    <property type="entry name" value="CDP_ALCOHOL_P_TRANSF"/>
    <property type="match status" value="1"/>
</dbReference>
<feature type="transmembrane region" description="Helical" evidence="11">
    <location>
        <begin position="33"/>
        <end position="53"/>
    </location>
</feature>
<dbReference type="PIRSF" id="PIRSF000847">
    <property type="entry name" value="Phos_ph_gly_syn"/>
    <property type="match status" value="1"/>
</dbReference>
<feature type="transmembrane region" description="Helical" evidence="11">
    <location>
        <begin position="73"/>
        <end position="102"/>
    </location>
</feature>
<dbReference type="PANTHER" id="PTHR14269">
    <property type="entry name" value="CDP-DIACYLGLYCEROL--GLYCEROL-3-PHOSPHATE 3-PHOSPHATIDYLTRANSFERASE-RELATED"/>
    <property type="match status" value="1"/>
</dbReference>
<dbReference type="GO" id="GO:0016020">
    <property type="term" value="C:membrane"/>
    <property type="evidence" value="ECO:0007669"/>
    <property type="project" value="UniProtKB-SubCell"/>
</dbReference>
<proteinExistence type="inferred from homology"/>
<dbReference type="PANTHER" id="PTHR14269:SF62">
    <property type="entry name" value="CDP-DIACYLGLYCEROL--GLYCEROL-3-PHOSPHATE 3-PHOSPHATIDYLTRANSFERASE 1, CHLOROPLASTIC"/>
    <property type="match status" value="1"/>
</dbReference>
<evidence type="ECO:0000313" key="12">
    <source>
        <dbReference type="EMBL" id="ABZ07801.1"/>
    </source>
</evidence>
<comment type="subcellular location">
    <subcellularLocation>
        <location evidence="1">Membrane</location>
        <topology evidence="1">Multi-pass membrane protein</topology>
    </subcellularLocation>
</comment>
<dbReference type="AlphaFoldDB" id="B3T5E2"/>
<gene>
    <name evidence="12" type="ORF">ALOHA_HF4000ANIW141I9ctg1g2</name>
</gene>
<keyword evidence="4 12" id="KW-0808">Transferase</keyword>
<dbReference type="Pfam" id="PF01066">
    <property type="entry name" value="CDP-OH_P_transf"/>
    <property type="match status" value="1"/>
</dbReference>
<feature type="transmembrane region" description="Helical" evidence="11">
    <location>
        <begin position="123"/>
        <end position="143"/>
    </location>
</feature>
<accession>B3T5E2</accession>
<dbReference type="EMBL" id="EU016610">
    <property type="protein sequence ID" value="ABZ07801.1"/>
    <property type="molecule type" value="Genomic_DNA"/>
</dbReference>
<protein>
    <submittedName>
        <fullName evidence="12">Putative CDP-alcohol phosphatidyltransferase</fullName>
    </submittedName>
</protein>
<keyword evidence="3" id="KW-0444">Lipid biosynthesis</keyword>
<evidence type="ECO:0000256" key="7">
    <source>
        <dbReference type="ARBA" id="ARBA00023098"/>
    </source>
</evidence>
<evidence type="ECO:0000256" key="1">
    <source>
        <dbReference type="ARBA" id="ARBA00004141"/>
    </source>
</evidence>
<reference evidence="12" key="1">
    <citation type="journal article" date="2008" name="ISME J.">
        <title>Genomic patterns of recombination, clonal divergence and environment in marine microbial populations.</title>
        <authorList>
            <person name="Konstantinidis K.T."/>
            <person name="Delong E.F."/>
        </authorList>
    </citation>
    <scope>NUCLEOTIDE SEQUENCE</scope>
</reference>
<evidence type="ECO:0000256" key="8">
    <source>
        <dbReference type="ARBA" id="ARBA00023136"/>
    </source>
</evidence>
<evidence type="ECO:0000256" key="6">
    <source>
        <dbReference type="ARBA" id="ARBA00022989"/>
    </source>
</evidence>
<evidence type="ECO:0000256" key="9">
    <source>
        <dbReference type="ARBA" id="ARBA00023209"/>
    </source>
</evidence>
<feature type="transmembrane region" description="Helical" evidence="11">
    <location>
        <begin position="6"/>
        <end position="26"/>
    </location>
</feature>
<evidence type="ECO:0000256" key="10">
    <source>
        <dbReference type="ARBA" id="ARBA00023264"/>
    </source>
</evidence>
<dbReference type="NCBIfam" id="TIGR00560">
    <property type="entry name" value="pgsA"/>
    <property type="match status" value="1"/>
</dbReference>
<keyword evidence="9" id="KW-0594">Phospholipid biosynthesis</keyword>
<dbReference type="Gene3D" id="1.20.120.1760">
    <property type="match status" value="1"/>
</dbReference>
<dbReference type="InterPro" id="IPR050324">
    <property type="entry name" value="CDP-alcohol_PTase-I"/>
</dbReference>
<dbReference type="InterPro" id="IPR004570">
    <property type="entry name" value="Phosphatidylglycerol_P_synth"/>
</dbReference>
<keyword evidence="8 11" id="KW-0472">Membrane</keyword>
<keyword evidence="7" id="KW-0443">Lipid metabolism</keyword>
<dbReference type="GO" id="GO:0046474">
    <property type="term" value="P:glycerophospholipid biosynthetic process"/>
    <property type="evidence" value="ECO:0007669"/>
    <property type="project" value="TreeGrafter"/>
</dbReference>
<dbReference type="InterPro" id="IPR000462">
    <property type="entry name" value="CDP-OH_P_trans"/>
</dbReference>